<feature type="compositionally biased region" description="Basic and acidic residues" evidence="1">
    <location>
        <begin position="323"/>
        <end position="332"/>
    </location>
</feature>
<proteinExistence type="predicted"/>
<feature type="region of interest" description="Disordered" evidence="1">
    <location>
        <begin position="302"/>
        <end position="377"/>
    </location>
</feature>
<dbReference type="Pfam" id="PF08246">
    <property type="entry name" value="Inhibitor_I29"/>
    <property type="match status" value="2"/>
</dbReference>
<keyword evidence="2" id="KW-0732">Signal</keyword>
<name>A0A368R8D5_SETIT</name>
<reference evidence="4" key="1">
    <citation type="journal article" date="2012" name="Nat. Biotechnol.">
        <title>Reference genome sequence of the model plant Setaria.</title>
        <authorList>
            <person name="Bennetzen J.L."/>
            <person name="Schmutz J."/>
            <person name="Wang H."/>
            <person name="Percifield R."/>
            <person name="Hawkins J."/>
            <person name="Pontaroli A.C."/>
            <person name="Estep M."/>
            <person name="Feng L."/>
            <person name="Vaughn J.N."/>
            <person name="Grimwood J."/>
            <person name="Jenkins J."/>
            <person name="Barry K."/>
            <person name="Lindquist E."/>
            <person name="Hellsten U."/>
            <person name="Deshpande S."/>
            <person name="Wang X."/>
            <person name="Wu X."/>
            <person name="Mitros T."/>
            <person name="Triplett J."/>
            <person name="Yang X."/>
            <person name="Ye C.Y."/>
            <person name="Mauro-Herrera M."/>
            <person name="Wang L."/>
            <person name="Li P."/>
            <person name="Sharma M."/>
            <person name="Sharma R."/>
            <person name="Ronald P.C."/>
            <person name="Panaud O."/>
            <person name="Kellogg E.A."/>
            <person name="Brutnell T.P."/>
            <person name="Doust A.N."/>
            <person name="Tuskan G.A."/>
            <person name="Rokhsar D."/>
            <person name="Devos K.M."/>
        </authorList>
    </citation>
    <scope>NUCLEOTIDE SEQUENCE [LARGE SCALE GENOMIC DNA]</scope>
    <source>
        <strain evidence="4">Yugu1</strain>
    </source>
</reference>
<dbReference type="Gene3D" id="1.10.287.2250">
    <property type="match status" value="2"/>
</dbReference>
<evidence type="ECO:0000256" key="2">
    <source>
        <dbReference type="SAM" id="SignalP"/>
    </source>
</evidence>
<feature type="region of interest" description="Disordered" evidence="1">
    <location>
        <begin position="432"/>
        <end position="468"/>
    </location>
</feature>
<feature type="domain" description="Cathepsin propeptide inhibitor" evidence="3">
    <location>
        <begin position="109"/>
        <end position="166"/>
    </location>
</feature>
<feature type="domain" description="Cathepsin propeptide inhibitor" evidence="3">
    <location>
        <begin position="36"/>
        <end position="80"/>
    </location>
</feature>
<sequence>MAAALLMLLLVSPALLMLLVSPAAPDTYEQETHRMFVEWKAKYKKSYKYAGEEECRYAVFKNSRRRVARANVAGVTSSGLNGLNGHASFGGRGVRMGEKSYEEEARRMFVGWKAKYGKTYRDVGEEECWYKLFKANRRVVVKLNAAAAGETAYGINQFGDLTNEEVRECCDGRGGEMEGKLSARCQAAVAGDSVERLIRSQHNTKHTCGSGRHFLCRASLLTRLLPTAVEPAALTPTRTTAGRADPIPHHLRPSRPPSAPIRTPARHPRAALVLCRLRSCRPRQPNTAPPPVEQSALAPSRAAIGRASHCHHPSSRSSPQEQQRSESSEERSSSPTRLDPNRPDVHAAGQTACLAPRSAPCPMPHPAEQPPRKKKITALPLPGSCVASGGAKPHLPSDLHVAAIEIRAAQLGWAQPHQMLAKPTPHPYVHAPLSTRSHVPHPRSGQQVAGHPVHRGPGPPATATSPRS</sequence>
<reference evidence="4" key="2">
    <citation type="submission" date="2015-07" db="EMBL/GenBank/DDBJ databases">
        <authorList>
            <person name="Noorani M."/>
        </authorList>
    </citation>
    <scope>NUCLEOTIDE SEQUENCE</scope>
    <source>
        <strain evidence="4">Yugu1</strain>
    </source>
</reference>
<dbReference type="EMBL" id="CM003532">
    <property type="protein sequence ID" value="RCV26465.1"/>
    <property type="molecule type" value="Genomic_DNA"/>
</dbReference>
<accession>A0A368R8D5</accession>
<dbReference type="SMART" id="SM00848">
    <property type="entry name" value="Inhibitor_I29"/>
    <property type="match status" value="2"/>
</dbReference>
<dbReference type="InterPro" id="IPR038765">
    <property type="entry name" value="Papain-like_cys_pep_sf"/>
</dbReference>
<evidence type="ECO:0000313" key="4">
    <source>
        <dbReference type="EMBL" id="RCV26465.1"/>
    </source>
</evidence>
<protein>
    <recommendedName>
        <fullName evidence="3">Cathepsin propeptide inhibitor domain-containing protein</fullName>
    </recommendedName>
</protein>
<feature type="compositionally biased region" description="Pro residues" evidence="1">
    <location>
        <begin position="359"/>
        <end position="369"/>
    </location>
</feature>
<dbReference type="SUPFAM" id="SSF54001">
    <property type="entry name" value="Cysteine proteinases"/>
    <property type="match status" value="2"/>
</dbReference>
<feature type="signal peptide" evidence="2">
    <location>
        <begin position="1"/>
        <end position="25"/>
    </location>
</feature>
<dbReference type="AlphaFoldDB" id="A0A368R8D5"/>
<evidence type="ECO:0000259" key="3">
    <source>
        <dbReference type="SMART" id="SM00848"/>
    </source>
</evidence>
<feature type="chain" id="PRO_5016893579" description="Cathepsin propeptide inhibitor domain-containing protein" evidence="2">
    <location>
        <begin position="26"/>
        <end position="468"/>
    </location>
</feature>
<evidence type="ECO:0000256" key="1">
    <source>
        <dbReference type="SAM" id="MobiDB-lite"/>
    </source>
</evidence>
<gene>
    <name evidence="4" type="ORF">SETIT_5G247600v2</name>
</gene>
<dbReference type="OrthoDB" id="5855924at2759"/>
<dbReference type="InterPro" id="IPR013201">
    <property type="entry name" value="Prot_inhib_I29"/>
</dbReference>
<organism evidence="4">
    <name type="scientific">Setaria italica</name>
    <name type="common">Foxtail millet</name>
    <name type="synonym">Panicum italicum</name>
    <dbReference type="NCBI Taxonomy" id="4555"/>
    <lineage>
        <taxon>Eukaryota</taxon>
        <taxon>Viridiplantae</taxon>
        <taxon>Streptophyta</taxon>
        <taxon>Embryophyta</taxon>
        <taxon>Tracheophyta</taxon>
        <taxon>Spermatophyta</taxon>
        <taxon>Magnoliopsida</taxon>
        <taxon>Liliopsida</taxon>
        <taxon>Poales</taxon>
        <taxon>Poaceae</taxon>
        <taxon>PACMAD clade</taxon>
        <taxon>Panicoideae</taxon>
        <taxon>Panicodae</taxon>
        <taxon>Paniceae</taxon>
        <taxon>Cenchrinae</taxon>
        <taxon>Setaria</taxon>
    </lineage>
</organism>
<feature type="region of interest" description="Disordered" evidence="1">
    <location>
        <begin position="232"/>
        <end position="267"/>
    </location>
</feature>